<accession>A0A9P1NN77</accession>
<gene>
    <name evidence="2" type="ORF">AZOBR_200113</name>
</gene>
<name>A0A9P1NN77_9PROT</name>
<keyword evidence="3" id="KW-1185">Reference proteome</keyword>
<evidence type="ECO:0000313" key="2">
    <source>
        <dbReference type="EMBL" id="CCC99408.1"/>
    </source>
</evidence>
<dbReference type="Proteomes" id="UP000007319">
    <property type="component" value="Chromosome"/>
</dbReference>
<dbReference type="KEGG" id="abs:AZOBR_200113"/>
<sequence length="214" mass="23441">MTMADRLTDAFNMLRQGGAIYAGRARLTNWSDNARGMNASFRLDASADPLENPATNPFKGAHCSPKDGHEFMVLVIPVAPEAPAKPEPHPCAETMGGCGGCYGEGICGLPPIQEEDEPDALPAAPPSPPAERRKITDLPFSQRAALLCQEKLFPNFIADRFPDHWDASGLDAVKAFRRICGVESRAELNKDADAAQRFDRLRRDYYAWTQEPVA</sequence>
<dbReference type="EMBL" id="HE577327">
    <property type="protein sequence ID" value="CCC99408.1"/>
    <property type="molecule type" value="Genomic_DNA"/>
</dbReference>
<reference evidence="2 3" key="1">
    <citation type="journal article" date="2011" name="PLoS Genet.">
        <title>Azospirillum genomes reveal transition of bacteria from aquatic to terrestrial environments.</title>
        <authorList>
            <person name="Wisniewski-Dye F."/>
            <person name="Borziak K."/>
            <person name="Khalsa-Moyers G."/>
            <person name="Alexandre G."/>
            <person name="Sukharnikov L.O."/>
            <person name="Wuichet K."/>
            <person name="Hurst G.B."/>
            <person name="McDonald W.H."/>
            <person name="Robertson J.S."/>
            <person name="Barbe V."/>
            <person name="Calteau A."/>
            <person name="Rouy Z."/>
            <person name="Mangenot S."/>
            <person name="Prigent-Combaret C."/>
            <person name="Normand P."/>
            <person name="Boyer M."/>
            <person name="Siguier P."/>
            <person name="Dessaux Y."/>
            <person name="Elmerich C."/>
            <person name="Condemine G."/>
            <person name="Krishnen G."/>
            <person name="Kennedy I."/>
            <person name="Paterson A.H."/>
            <person name="Gonzalez V."/>
            <person name="Mavingui P."/>
            <person name="Zhulin I.B."/>
        </authorList>
    </citation>
    <scope>NUCLEOTIDE SEQUENCE [LARGE SCALE GENOMIC DNA]</scope>
    <source>
        <strain evidence="2 3">Sp245</strain>
    </source>
</reference>
<feature type="region of interest" description="Disordered" evidence="1">
    <location>
        <begin position="112"/>
        <end position="133"/>
    </location>
</feature>
<proteinExistence type="predicted"/>
<evidence type="ECO:0000313" key="3">
    <source>
        <dbReference type="Proteomes" id="UP000007319"/>
    </source>
</evidence>
<organism evidence="2 3">
    <name type="scientific">Azospirillum baldaniorum</name>
    <dbReference type="NCBI Taxonomy" id="1064539"/>
    <lineage>
        <taxon>Bacteria</taxon>
        <taxon>Pseudomonadati</taxon>
        <taxon>Pseudomonadota</taxon>
        <taxon>Alphaproteobacteria</taxon>
        <taxon>Rhodospirillales</taxon>
        <taxon>Azospirillaceae</taxon>
        <taxon>Azospirillum</taxon>
    </lineage>
</organism>
<protein>
    <submittedName>
        <fullName evidence="2">Uncharacterized protein</fullName>
    </submittedName>
</protein>
<evidence type="ECO:0000256" key="1">
    <source>
        <dbReference type="SAM" id="MobiDB-lite"/>
    </source>
</evidence>
<dbReference type="AlphaFoldDB" id="A0A9P1NN77"/>